<proteinExistence type="predicted"/>
<protein>
    <submittedName>
        <fullName evidence="1">Uncharacterized protein</fullName>
    </submittedName>
</protein>
<organism evidence="1 2">
    <name type="scientific">Sistotremastrum niveocremeum HHB9708</name>
    <dbReference type="NCBI Taxonomy" id="1314777"/>
    <lineage>
        <taxon>Eukaryota</taxon>
        <taxon>Fungi</taxon>
        <taxon>Dikarya</taxon>
        <taxon>Basidiomycota</taxon>
        <taxon>Agaricomycotina</taxon>
        <taxon>Agaricomycetes</taxon>
        <taxon>Sistotremastrales</taxon>
        <taxon>Sistotremastraceae</taxon>
        <taxon>Sertulicium</taxon>
        <taxon>Sertulicium niveocremeum</taxon>
    </lineage>
</organism>
<sequence length="181" mass="20524">MSSIDRLIPRILNSPKETRSTLFPLVITALLSDWFAKIPVTAQEDIYALTDIIMLLVAQSAAHSIELLRIVTTEVMAFAVSTNHRTLARTLLREAAYVYGQIDFQYLSSVMIPLAFAMSDGGWSALDEPFLAFWTDGMNRFVQLPGTIWMWSQEMQSVDRQPCAKFRSKHWIIVICHSVVV</sequence>
<keyword evidence="2" id="KW-1185">Reference proteome</keyword>
<gene>
    <name evidence="1" type="ORF">SISNIDRAFT_461694</name>
</gene>
<evidence type="ECO:0000313" key="1">
    <source>
        <dbReference type="EMBL" id="KZS86384.1"/>
    </source>
</evidence>
<dbReference type="Proteomes" id="UP000076722">
    <property type="component" value="Unassembled WGS sequence"/>
</dbReference>
<accession>A0A164M5L0</accession>
<reference evidence="1 2" key="1">
    <citation type="journal article" date="2016" name="Mol. Biol. Evol.">
        <title>Comparative Genomics of Early-Diverging Mushroom-Forming Fungi Provides Insights into the Origins of Lignocellulose Decay Capabilities.</title>
        <authorList>
            <person name="Nagy L.G."/>
            <person name="Riley R."/>
            <person name="Tritt A."/>
            <person name="Adam C."/>
            <person name="Daum C."/>
            <person name="Floudas D."/>
            <person name="Sun H."/>
            <person name="Yadav J.S."/>
            <person name="Pangilinan J."/>
            <person name="Larsson K.H."/>
            <person name="Matsuura K."/>
            <person name="Barry K."/>
            <person name="Labutti K."/>
            <person name="Kuo R."/>
            <person name="Ohm R.A."/>
            <person name="Bhattacharya S.S."/>
            <person name="Shirouzu T."/>
            <person name="Yoshinaga Y."/>
            <person name="Martin F.M."/>
            <person name="Grigoriev I.V."/>
            <person name="Hibbett D.S."/>
        </authorList>
    </citation>
    <scope>NUCLEOTIDE SEQUENCE [LARGE SCALE GENOMIC DNA]</scope>
    <source>
        <strain evidence="1 2">HHB9708</strain>
    </source>
</reference>
<name>A0A164M5L0_9AGAM</name>
<evidence type="ECO:0000313" key="2">
    <source>
        <dbReference type="Proteomes" id="UP000076722"/>
    </source>
</evidence>
<dbReference type="EMBL" id="KV419517">
    <property type="protein sequence ID" value="KZS86384.1"/>
    <property type="molecule type" value="Genomic_DNA"/>
</dbReference>
<dbReference type="AlphaFoldDB" id="A0A164M5L0"/>